<dbReference type="GO" id="GO:0009236">
    <property type="term" value="P:cobalamin biosynthetic process"/>
    <property type="evidence" value="ECO:0007669"/>
    <property type="project" value="UniProtKB-UniRule"/>
</dbReference>
<organism evidence="20 21">
    <name type="scientific">Clostridium cavendishii DSM 21758</name>
    <dbReference type="NCBI Taxonomy" id="1121302"/>
    <lineage>
        <taxon>Bacteria</taxon>
        <taxon>Bacillati</taxon>
        <taxon>Bacillota</taxon>
        <taxon>Clostridia</taxon>
        <taxon>Eubacteriales</taxon>
        <taxon>Clostridiaceae</taxon>
        <taxon>Clostridium</taxon>
    </lineage>
</organism>
<evidence type="ECO:0000256" key="18">
    <source>
        <dbReference type="ARBA" id="ARBA00049504"/>
    </source>
</evidence>
<evidence type="ECO:0000256" key="4">
    <source>
        <dbReference type="ARBA" id="ARBA00010561"/>
    </source>
</evidence>
<evidence type="ECO:0000256" key="13">
    <source>
        <dbReference type="ARBA" id="ARBA00023136"/>
    </source>
</evidence>
<feature type="transmembrane region" description="Helical" evidence="19">
    <location>
        <begin position="174"/>
        <end position="191"/>
    </location>
</feature>
<comment type="catalytic activity">
    <reaction evidence="18 19">
        <text>alpha-ribazole 5'-phosphate + adenosylcob(III)inamide-GDP = adenosylcob(III)alamin 5'-phosphate + GMP + H(+)</text>
        <dbReference type="Rhea" id="RHEA:23560"/>
        <dbReference type="ChEBI" id="CHEBI:15378"/>
        <dbReference type="ChEBI" id="CHEBI:57918"/>
        <dbReference type="ChEBI" id="CHEBI:58115"/>
        <dbReference type="ChEBI" id="CHEBI:60487"/>
        <dbReference type="ChEBI" id="CHEBI:60493"/>
        <dbReference type="EC" id="2.7.8.26"/>
    </reaction>
</comment>
<feature type="transmembrane region" description="Helical" evidence="19">
    <location>
        <begin position="226"/>
        <end position="247"/>
    </location>
</feature>
<dbReference type="UniPathway" id="UPA00148">
    <property type="reaction ID" value="UER00238"/>
</dbReference>
<evidence type="ECO:0000256" key="7">
    <source>
        <dbReference type="ARBA" id="ARBA00022475"/>
    </source>
</evidence>
<dbReference type="EMBL" id="FQZB01000019">
    <property type="protein sequence ID" value="SHK53427.1"/>
    <property type="molecule type" value="Genomic_DNA"/>
</dbReference>
<dbReference type="GO" id="GO:0008818">
    <property type="term" value="F:cobalamin 5'-phosphate synthase activity"/>
    <property type="evidence" value="ECO:0007669"/>
    <property type="project" value="UniProtKB-UniRule"/>
</dbReference>
<dbReference type="GO" id="GO:0051073">
    <property type="term" value="F:adenosylcobinamide-GDP ribazoletransferase activity"/>
    <property type="evidence" value="ECO:0007669"/>
    <property type="project" value="UniProtKB-UniRule"/>
</dbReference>
<comment type="cofactor">
    <cofactor evidence="1 19">
        <name>Mg(2+)</name>
        <dbReference type="ChEBI" id="CHEBI:18420"/>
    </cofactor>
</comment>
<dbReference type="Pfam" id="PF02654">
    <property type="entry name" value="CobS"/>
    <property type="match status" value="1"/>
</dbReference>
<evidence type="ECO:0000256" key="1">
    <source>
        <dbReference type="ARBA" id="ARBA00001946"/>
    </source>
</evidence>
<keyword evidence="11 19" id="KW-0460">Magnesium</keyword>
<protein>
    <recommendedName>
        <fullName evidence="6 19">Adenosylcobinamide-GDP ribazoletransferase</fullName>
        <ecNumber evidence="5 19">2.7.8.26</ecNumber>
    </recommendedName>
    <alternativeName>
        <fullName evidence="16 19">Cobalamin synthase</fullName>
    </alternativeName>
    <alternativeName>
        <fullName evidence="15 19">Cobalamin-5'-phosphate synthase</fullName>
    </alternativeName>
</protein>
<evidence type="ECO:0000256" key="16">
    <source>
        <dbReference type="ARBA" id="ARBA00032853"/>
    </source>
</evidence>
<evidence type="ECO:0000313" key="20">
    <source>
        <dbReference type="EMBL" id="SHK53427.1"/>
    </source>
</evidence>
<dbReference type="STRING" id="1121302.SAMN02745163_03988"/>
<keyword evidence="7 19" id="KW-1003">Cell membrane</keyword>
<evidence type="ECO:0000313" key="21">
    <source>
        <dbReference type="Proteomes" id="UP000184310"/>
    </source>
</evidence>
<evidence type="ECO:0000256" key="2">
    <source>
        <dbReference type="ARBA" id="ARBA00004651"/>
    </source>
</evidence>
<dbReference type="RefSeq" id="WP_072992317.1">
    <property type="nucleotide sequence ID" value="NZ_FQZB01000019.1"/>
</dbReference>
<accession>A0A1M6T8V3</accession>
<evidence type="ECO:0000256" key="15">
    <source>
        <dbReference type="ARBA" id="ARBA00032605"/>
    </source>
</evidence>
<evidence type="ECO:0000256" key="8">
    <source>
        <dbReference type="ARBA" id="ARBA00022573"/>
    </source>
</evidence>
<evidence type="ECO:0000256" key="12">
    <source>
        <dbReference type="ARBA" id="ARBA00022989"/>
    </source>
</evidence>
<dbReference type="GO" id="GO:0005886">
    <property type="term" value="C:plasma membrane"/>
    <property type="evidence" value="ECO:0007669"/>
    <property type="project" value="UniProtKB-SubCell"/>
</dbReference>
<name>A0A1M6T8V3_9CLOT</name>
<evidence type="ECO:0000256" key="6">
    <source>
        <dbReference type="ARBA" id="ARBA00015850"/>
    </source>
</evidence>
<keyword evidence="10 19" id="KW-0812">Transmembrane</keyword>
<dbReference type="EC" id="2.7.8.26" evidence="5 19"/>
<evidence type="ECO:0000256" key="3">
    <source>
        <dbReference type="ARBA" id="ARBA00004663"/>
    </source>
</evidence>
<evidence type="ECO:0000256" key="9">
    <source>
        <dbReference type="ARBA" id="ARBA00022679"/>
    </source>
</evidence>
<dbReference type="PANTHER" id="PTHR34148:SF1">
    <property type="entry name" value="ADENOSYLCOBINAMIDE-GDP RIBAZOLETRANSFERASE"/>
    <property type="match status" value="1"/>
</dbReference>
<feature type="transmembrane region" description="Helical" evidence="19">
    <location>
        <begin position="33"/>
        <end position="52"/>
    </location>
</feature>
<gene>
    <name evidence="19" type="primary">cobS</name>
    <name evidence="20" type="ORF">SAMN02745163_03988</name>
</gene>
<evidence type="ECO:0000256" key="5">
    <source>
        <dbReference type="ARBA" id="ARBA00013200"/>
    </source>
</evidence>
<evidence type="ECO:0000256" key="10">
    <source>
        <dbReference type="ARBA" id="ARBA00022692"/>
    </source>
</evidence>
<reference evidence="20 21" key="1">
    <citation type="submission" date="2016-11" db="EMBL/GenBank/DDBJ databases">
        <authorList>
            <person name="Jaros S."/>
            <person name="Januszkiewicz K."/>
            <person name="Wedrychowicz H."/>
        </authorList>
    </citation>
    <scope>NUCLEOTIDE SEQUENCE [LARGE SCALE GENOMIC DNA]</scope>
    <source>
        <strain evidence="20 21">DSM 21758</strain>
    </source>
</reference>
<evidence type="ECO:0000256" key="14">
    <source>
        <dbReference type="ARBA" id="ARBA00025228"/>
    </source>
</evidence>
<dbReference type="HAMAP" id="MF_00719">
    <property type="entry name" value="CobS"/>
    <property type="match status" value="1"/>
</dbReference>
<comment type="subcellular location">
    <subcellularLocation>
        <location evidence="2 19">Cell membrane</location>
        <topology evidence="2 19">Multi-pass membrane protein</topology>
    </subcellularLocation>
</comment>
<dbReference type="NCBIfam" id="TIGR00317">
    <property type="entry name" value="cobS"/>
    <property type="match status" value="1"/>
</dbReference>
<proteinExistence type="inferred from homology"/>
<comment type="function">
    <text evidence="14 19">Joins adenosylcobinamide-GDP and alpha-ribazole to generate adenosylcobalamin (Ado-cobalamin). Also synthesizes adenosylcobalamin 5'-phosphate from adenosylcobinamide-GDP and alpha-ribazole 5'-phosphate.</text>
</comment>
<dbReference type="AlphaFoldDB" id="A0A1M6T8V3"/>
<keyword evidence="9 19" id="KW-0808">Transferase</keyword>
<keyword evidence="12 19" id="KW-1133">Transmembrane helix</keyword>
<evidence type="ECO:0000256" key="19">
    <source>
        <dbReference type="HAMAP-Rule" id="MF_00719"/>
    </source>
</evidence>
<evidence type="ECO:0000256" key="11">
    <source>
        <dbReference type="ARBA" id="ARBA00022842"/>
    </source>
</evidence>
<dbReference type="InterPro" id="IPR003805">
    <property type="entry name" value="CobS"/>
</dbReference>
<keyword evidence="13 19" id="KW-0472">Membrane</keyword>
<dbReference type="OrthoDB" id="9794626at2"/>
<evidence type="ECO:0000256" key="17">
    <source>
        <dbReference type="ARBA" id="ARBA00048623"/>
    </source>
</evidence>
<dbReference type="PANTHER" id="PTHR34148">
    <property type="entry name" value="ADENOSYLCOBINAMIDE-GDP RIBAZOLETRANSFERASE"/>
    <property type="match status" value="1"/>
</dbReference>
<dbReference type="Proteomes" id="UP000184310">
    <property type="component" value="Unassembled WGS sequence"/>
</dbReference>
<keyword evidence="8 19" id="KW-0169">Cobalamin biosynthesis</keyword>
<sequence>MKNFILLLQFLTRIPININLEVNREDFADAVKYFPLVGFVIGVIDLCTIYLFSKIFSAQVSAVLLIIVHTVITGGLHLDGLGDTVDGIYSGRSKERVLEIMKDSRSGTFGVIALIVILMLKFSCVASLSNYSMYRAILLSPIIARSVVTILMYKRRYAREHEGLGDLFIGKISKRTFFIALILGFISSALIGEVRGLIAYFVALLFAIGFRNYIEKKIDGITGDILGASIELNEAIVLLCFVANLNILNF</sequence>
<feature type="transmembrane region" description="Helical" evidence="19">
    <location>
        <begin position="109"/>
        <end position="128"/>
    </location>
</feature>
<keyword evidence="21" id="KW-1185">Reference proteome</keyword>
<comment type="catalytic activity">
    <reaction evidence="17 19">
        <text>alpha-ribazole + adenosylcob(III)inamide-GDP = adenosylcob(III)alamin + GMP + H(+)</text>
        <dbReference type="Rhea" id="RHEA:16049"/>
        <dbReference type="ChEBI" id="CHEBI:10329"/>
        <dbReference type="ChEBI" id="CHEBI:15378"/>
        <dbReference type="ChEBI" id="CHEBI:18408"/>
        <dbReference type="ChEBI" id="CHEBI:58115"/>
        <dbReference type="ChEBI" id="CHEBI:60487"/>
        <dbReference type="EC" id="2.7.8.26"/>
    </reaction>
</comment>
<comment type="pathway">
    <text evidence="3 19">Cofactor biosynthesis; adenosylcobalamin biosynthesis; adenosylcobalamin from cob(II)yrinate a,c-diamide: step 7/7.</text>
</comment>
<comment type="similarity">
    <text evidence="4 19">Belongs to the CobS family.</text>
</comment>